<proteinExistence type="predicted"/>
<name>A0A4Z2GVW6_9TELE</name>
<gene>
    <name evidence="1" type="ORF">EYF80_032893</name>
</gene>
<dbReference type="GO" id="GO:0016491">
    <property type="term" value="F:oxidoreductase activity"/>
    <property type="evidence" value="ECO:0007669"/>
    <property type="project" value="InterPro"/>
</dbReference>
<organism evidence="1 2">
    <name type="scientific">Liparis tanakae</name>
    <name type="common">Tanaka's snailfish</name>
    <dbReference type="NCBI Taxonomy" id="230148"/>
    <lineage>
        <taxon>Eukaryota</taxon>
        <taxon>Metazoa</taxon>
        <taxon>Chordata</taxon>
        <taxon>Craniata</taxon>
        <taxon>Vertebrata</taxon>
        <taxon>Euteleostomi</taxon>
        <taxon>Actinopterygii</taxon>
        <taxon>Neopterygii</taxon>
        <taxon>Teleostei</taxon>
        <taxon>Neoteleostei</taxon>
        <taxon>Acanthomorphata</taxon>
        <taxon>Eupercaria</taxon>
        <taxon>Perciformes</taxon>
        <taxon>Cottioidei</taxon>
        <taxon>Cottales</taxon>
        <taxon>Liparidae</taxon>
        <taxon>Liparis</taxon>
    </lineage>
</organism>
<sequence>MSAVRRNPCGNGTAVFTTNGATARKYPREVAAGQVGVDVPCSTGDVLLSCIKRILQRGYELRRKTSMK</sequence>
<evidence type="ECO:0000313" key="2">
    <source>
        <dbReference type="Proteomes" id="UP000314294"/>
    </source>
</evidence>
<dbReference type="OrthoDB" id="310895at2759"/>
<dbReference type="SUPFAM" id="SSF53720">
    <property type="entry name" value="ALDH-like"/>
    <property type="match status" value="1"/>
</dbReference>
<evidence type="ECO:0000313" key="1">
    <source>
        <dbReference type="EMBL" id="TNN56903.1"/>
    </source>
</evidence>
<protein>
    <submittedName>
        <fullName evidence="1">Putative methylmalonate-semialdehyde dehydrogenase [acylating], mitochondrial</fullName>
    </submittedName>
</protein>
<reference evidence="1 2" key="1">
    <citation type="submission" date="2019-03" db="EMBL/GenBank/DDBJ databases">
        <title>First draft genome of Liparis tanakae, snailfish: a comprehensive survey of snailfish specific genes.</title>
        <authorList>
            <person name="Kim W."/>
            <person name="Song I."/>
            <person name="Jeong J.-H."/>
            <person name="Kim D."/>
            <person name="Kim S."/>
            <person name="Ryu S."/>
            <person name="Song J.Y."/>
            <person name="Lee S.K."/>
        </authorList>
    </citation>
    <scope>NUCLEOTIDE SEQUENCE [LARGE SCALE GENOMIC DNA]</scope>
    <source>
        <tissue evidence="1">Muscle</tissue>
    </source>
</reference>
<keyword evidence="2" id="KW-1185">Reference proteome</keyword>
<comment type="caution">
    <text evidence="1">The sequence shown here is derived from an EMBL/GenBank/DDBJ whole genome shotgun (WGS) entry which is preliminary data.</text>
</comment>
<dbReference type="Proteomes" id="UP000314294">
    <property type="component" value="Unassembled WGS sequence"/>
</dbReference>
<dbReference type="AlphaFoldDB" id="A0A4Z2GVW6"/>
<dbReference type="InterPro" id="IPR016161">
    <property type="entry name" value="Ald_DH/histidinol_DH"/>
</dbReference>
<dbReference type="EMBL" id="SRLO01000418">
    <property type="protein sequence ID" value="TNN56903.1"/>
    <property type="molecule type" value="Genomic_DNA"/>
</dbReference>
<accession>A0A4Z2GVW6</accession>